<dbReference type="AlphaFoldDB" id="A0A150WQX2"/>
<evidence type="ECO:0000256" key="5">
    <source>
        <dbReference type="ARBA" id="ARBA00022839"/>
    </source>
</evidence>
<protein>
    <recommendedName>
        <fullName evidence="6">Exodeoxyribonuclease 7 small subunit</fullName>
        <ecNumber evidence="6">3.1.11.6</ecNumber>
    </recommendedName>
    <alternativeName>
        <fullName evidence="6">Exodeoxyribonuclease VII small subunit</fullName>
        <shortName evidence="6">Exonuclease VII small subunit</shortName>
    </alternativeName>
</protein>
<dbReference type="NCBIfam" id="TIGR01280">
    <property type="entry name" value="xseB"/>
    <property type="match status" value="1"/>
</dbReference>
<reference evidence="7 8" key="1">
    <citation type="submission" date="2016-03" db="EMBL/GenBank/DDBJ databases">
        <authorList>
            <person name="Ploux O."/>
        </authorList>
    </citation>
    <scope>NUCLEOTIDE SEQUENCE [LARGE SCALE GENOMIC DNA]</scope>
    <source>
        <strain evidence="7 8">R0</strain>
    </source>
</reference>
<dbReference type="SUPFAM" id="SSF116842">
    <property type="entry name" value="XseB-like"/>
    <property type="match status" value="1"/>
</dbReference>
<evidence type="ECO:0000313" key="7">
    <source>
        <dbReference type="EMBL" id="KYG66882.1"/>
    </source>
</evidence>
<comment type="caution">
    <text evidence="7">The sequence shown here is derived from an EMBL/GenBank/DDBJ whole genome shotgun (WGS) entry which is preliminary data.</text>
</comment>
<keyword evidence="4 6" id="KW-0378">Hydrolase</keyword>
<dbReference type="Pfam" id="PF02609">
    <property type="entry name" value="Exonuc_VII_S"/>
    <property type="match status" value="1"/>
</dbReference>
<dbReference type="GO" id="GO:0008855">
    <property type="term" value="F:exodeoxyribonuclease VII activity"/>
    <property type="evidence" value="ECO:0007669"/>
    <property type="project" value="UniProtKB-UniRule"/>
</dbReference>
<evidence type="ECO:0000256" key="2">
    <source>
        <dbReference type="ARBA" id="ARBA00022490"/>
    </source>
</evidence>
<dbReference type="GO" id="GO:0006308">
    <property type="term" value="P:DNA catabolic process"/>
    <property type="evidence" value="ECO:0007669"/>
    <property type="project" value="UniProtKB-UniRule"/>
</dbReference>
<dbReference type="EMBL" id="LUKE01000001">
    <property type="protein sequence ID" value="KYG66882.1"/>
    <property type="molecule type" value="Genomic_DNA"/>
</dbReference>
<dbReference type="GO" id="GO:0009318">
    <property type="term" value="C:exodeoxyribonuclease VII complex"/>
    <property type="evidence" value="ECO:0007669"/>
    <property type="project" value="UniProtKB-UniRule"/>
</dbReference>
<proteinExistence type="inferred from homology"/>
<evidence type="ECO:0000256" key="3">
    <source>
        <dbReference type="ARBA" id="ARBA00022722"/>
    </source>
</evidence>
<evidence type="ECO:0000256" key="4">
    <source>
        <dbReference type="ARBA" id="ARBA00022801"/>
    </source>
</evidence>
<comment type="subunit">
    <text evidence="6">Heterooligomer composed of large and small subunits.</text>
</comment>
<dbReference type="HAMAP" id="MF_00337">
    <property type="entry name" value="Exonuc_7_S"/>
    <property type="match status" value="1"/>
</dbReference>
<sequence>MDFEKKLSRLEEIVQKMEKGDLALEDSLKLFEEGVKLSRECHSRLNEAESKVKLLMSVGADGKPVVSDFASEEN</sequence>
<keyword evidence="5 6" id="KW-0269">Exonuclease</keyword>
<dbReference type="Gene3D" id="1.10.287.1040">
    <property type="entry name" value="Exonuclease VII, small subunit"/>
    <property type="match status" value="1"/>
</dbReference>
<dbReference type="InterPro" id="IPR037004">
    <property type="entry name" value="Exonuc_VII_ssu_sf"/>
</dbReference>
<dbReference type="NCBIfam" id="NF002140">
    <property type="entry name" value="PRK00977.1-4"/>
    <property type="match status" value="1"/>
</dbReference>
<dbReference type="Proteomes" id="UP000075320">
    <property type="component" value="Unassembled WGS sequence"/>
</dbReference>
<dbReference type="GO" id="GO:0005829">
    <property type="term" value="C:cytosol"/>
    <property type="evidence" value="ECO:0007669"/>
    <property type="project" value="TreeGrafter"/>
</dbReference>
<evidence type="ECO:0000256" key="6">
    <source>
        <dbReference type="HAMAP-Rule" id="MF_00337"/>
    </source>
</evidence>
<keyword evidence="2 6" id="KW-0963">Cytoplasm</keyword>
<organism evidence="7 8">
    <name type="scientific">Bdellovibrio bacteriovorus</name>
    <dbReference type="NCBI Taxonomy" id="959"/>
    <lineage>
        <taxon>Bacteria</taxon>
        <taxon>Pseudomonadati</taxon>
        <taxon>Bdellovibrionota</taxon>
        <taxon>Bdellovibrionia</taxon>
        <taxon>Bdellovibrionales</taxon>
        <taxon>Pseudobdellovibrionaceae</taxon>
        <taxon>Bdellovibrio</taxon>
    </lineage>
</organism>
<comment type="catalytic activity">
    <reaction evidence="6">
        <text>Exonucleolytic cleavage in either 5'- to 3'- or 3'- to 5'-direction to yield nucleoside 5'-phosphates.</text>
        <dbReference type="EC" id="3.1.11.6"/>
    </reaction>
</comment>
<keyword evidence="3 6" id="KW-0540">Nuclease</keyword>
<dbReference type="PANTHER" id="PTHR34137">
    <property type="entry name" value="EXODEOXYRIBONUCLEASE 7 SMALL SUBUNIT"/>
    <property type="match status" value="1"/>
</dbReference>
<dbReference type="InterPro" id="IPR003761">
    <property type="entry name" value="Exonuc_VII_S"/>
</dbReference>
<dbReference type="EC" id="3.1.11.6" evidence="6"/>
<evidence type="ECO:0000313" key="8">
    <source>
        <dbReference type="Proteomes" id="UP000075320"/>
    </source>
</evidence>
<name>A0A150WQX2_BDEBC</name>
<comment type="subcellular location">
    <subcellularLocation>
        <location evidence="6">Cytoplasm</location>
    </subcellularLocation>
</comment>
<dbReference type="RefSeq" id="WP_061834460.1">
    <property type="nucleotide sequence ID" value="NZ_LUKE01000001.1"/>
</dbReference>
<dbReference type="OrthoDB" id="122704at2"/>
<evidence type="ECO:0000256" key="1">
    <source>
        <dbReference type="ARBA" id="ARBA00009998"/>
    </source>
</evidence>
<keyword evidence="8" id="KW-1185">Reference proteome</keyword>
<comment type="function">
    <text evidence="6">Bidirectionally degrades single-stranded DNA into large acid-insoluble oligonucleotides, which are then degraded further into small acid-soluble oligonucleotides.</text>
</comment>
<dbReference type="PANTHER" id="PTHR34137:SF1">
    <property type="entry name" value="EXODEOXYRIBONUCLEASE 7 SMALL SUBUNIT"/>
    <property type="match status" value="1"/>
</dbReference>
<comment type="similarity">
    <text evidence="1 6">Belongs to the XseB family.</text>
</comment>
<accession>A0A150WQX2</accession>
<gene>
    <name evidence="6" type="primary">xseB</name>
    <name evidence="7" type="ORF">AZI86_07575</name>
</gene>